<dbReference type="Proteomes" id="UP000324222">
    <property type="component" value="Unassembled WGS sequence"/>
</dbReference>
<evidence type="ECO:0000313" key="2">
    <source>
        <dbReference type="Proteomes" id="UP000324222"/>
    </source>
</evidence>
<proteinExistence type="predicted"/>
<dbReference type="AlphaFoldDB" id="A0A5B7I8W4"/>
<comment type="caution">
    <text evidence="1">The sequence shown here is derived from an EMBL/GenBank/DDBJ whole genome shotgun (WGS) entry which is preliminary data.</text>
</comment>
<organism evidence="1 2">
    <name type="scientific">Portunus trituberculatus</name>
    <name type="common">Swimming crab</name>
    <name type="synonym">Neptunus trituberculatus</name>
    <dbReference type="NCBI Taxonomy" id="210409"/>
    <lineage>
        <taxon>Eukaryota</taxon>
        <taxon>Metazoa</taxon>
        <taxon>Ecdysozoa</taxon>
        <taxon>Arthropoda</taxon>
        <taxon>Crustacea</taxon>
        <taxon>Multicrustacea</taxon>
        <taxon>Malacostraca</taxon>
        <taxon>Eumalacostraca</taxon>
        <taxon>Eucarida</taxon>
        <taxon>Decapoda</taxon>
        <taxon>Pleocyemata</taxon>
        <taxon>Brachyura</taxon>
        <taxon>Eubrachyura</taxon>
        <taxon>Portunoidea</taxon>
        <taxon>Portunidae</taxon>
        <taxon>Portuninae</taxon>
        <taxon>Portunus</taxon>
    </lineage>
</organism>
<gene>
    <name evidence="1" type="ORF">E2C01_073230</name>
</gene>
<name>A0A5B7I8W4_PORTR</name>
<keyword evidence="2" id="KW-1185">Reference proteome</keyword>
<reference evidence="1 2" key="1">
    <citation type="submission" date="2019-05" db="EMBL/GenBank/DDBJ databases">
        <title>Another draft genome of Portunus trituberculatus and its Hox gene families provides insights of decapod evolution.</title>
        <authorList>
            <person name="Jeong J.-H."/>
            <person name="Song I."/>
            <person name="Kim S."/>
            <person name="Choi T."/>
            <person name="Kim D."/>
            <person name="Ryu S."/>
            <person name="Kim W."/>
        </authorList>
    </citation>
    <scope>NUCLEOTIDE SEQUENCE [LARGE SCALE GENOMIC DNA]</scope>
    <source>
        <tissue evidence="1">Muscle</tissue>
    </source>
</reference>
<dbReference type="EMBL" id="VSRR010049216">
    <property type="protein sequence ID" value="MPC78733.1"/>
    <property type="molecule type" value="Genomic_DNA"/>
</dbReference>
<evidence type="ECO:0000313" key="1">
    <source>
        <dbReference type="EMBL" id="MPC78733.1"/>
    </source>
</evidence>
<accession>A0A5B7I8W4</accession>
<sequence>MEPRTLHLFGSSRLFTDEPQETLHPRDTRIIYHAASRFVSRPKTAGARVGPIFRNACLSYHDNFPRS</sequence>
<protein>
    <submittedName>
        <fullName evidence="1">Uncharacterized protein</fullName>
    </submittedName>
</protein>